<evidence type="ECO:0000256" key="3">
    <source>
        <dbReference type="ARBA" id="ARBA00023125"/>
    </source>
</evidence>
<evidence type="ECO:0000256" key="2">
    <source>
        <dbReference type="ARBA" id="ARBA00022801"/>
    </source>
</evidence>
<dbReference type="CDD" id="cd09898">
    <property type="entry name" value="H3TH_53EXO"/>
    <property type="match status" value="1"/>
</dbReference>
<gene>
    <name evidence="7" type="primary">polA</name>
    <name evidence="7" type="ORF">MSUIS_02900</name>
</gene>
<dbReference type="InterPro" id="IPR020046">
    <property type="entry name" value="5-3_exonucl_a-hlix_arch_N"/>
</dbReference>
<dbReference type="Proteomes" id="UP000008645">
    <property type="component" value="Chromosome"/>
</dbReference>
<dbReference type="Pfam" id="PF02739">
    <property type="entry name" value="5_3_exonuc_N"/>
    <property type="match status" value="1"/>
</dbReference>
<accession>F0V3G1</accession>
<keyword evidence="7" id="KW-0269">Exonuclease</keyword>
<proteinExistence type="predicted"/>
<dbReference type="Pfam" id="PF01367">
    <property type="entry name" value="5_3_exonuc"/>
    <property type="match status" value="1"/>
</dbReference>
<dbReference type="Gene3D" id="1.10.150.20">
    <property type="entry name" value="5' to 3' exonuclease, C-terminal subdomain"/>
    <property type="match status" value="1"/>
</dbReference>
<dbReference type="InterPro" id="IPR002421">
    <property type="entry name" value="5-3_exonuclease"/>
</dbReference>
<keyword evidence="1" id="KW-0540">Nuclease</keyword>
<keyword evidence="2 7" id="KW-0378">Hydrolase</keyword>
<dbReference type="GO" id="GO:0008409">
    <property type="term" value="F:5'-3' exonuclease activity"/>
    <property type="evidence" value="ECO:0007669"/>
    <property type="project" value="InterPro"/>
</dbReference>
<protein>
    <recommendedName>
        <fullName evidence="5">5'-3' exonuclease</fullName>
    </recommendedName>
</protein>
<dbReference type="SMART" id="SM00475">
    <property type="entry name" value="53EXOc"/>
    <property type="match status" value="1"/>
</dbReference>
<keyword evidence="3" id="KW-0238">DNA-binding</keyword>
<evidence type="ECO:0000256" key="1">
    <source>
        <dbReference type="ARBA" id="ARBA00022722"/>
    </source>
</evidence>
<dbReference type="InterPro" id="IPR036279">
    <property type="entry name" value="5-3_exonuclease_C_sf"/>
</dbReference>
<dbReference type="EMBL" id="FQ790233">
    <property type="protein sequence ID" value="CBZ40383.1"/>
    <property type="molecule type" value="Genomic_DNA"/>
</dbReference>
<dbReference type="InterPro" id="IPR008918">
    <property type="entry name" value="HhH2"/>
</dbReference>
<dbReference type="GO" id="GO:0017108">
    <property type="term" value="F:5'-flap endonuclease activity"/>
    <property type="evidence" value="ECO:0007669"/>
    <property type="project" value="InterPro"/>
</dbReference>
<dbReference type="InterPro" id="IPR029060">
    <property type="entry name" value="PIN-like_dom_sf"/>
</dbReference>
<comment type="function">
    <text evidence="4">5'-3' exonuclease acting preferentially on double-stranded DNA.</text>
</comment>
<reference evidence="7 8" key="1">
    <citation type="journal article" date="2011" name="J. Bacteriol.">
        <title>Complete genome sequence of the hemotrophic Mycoplasma suis strain KI3806.</title>
        <authorList>
            <person name="Oehlerking J."/>
            <person name="Kube M."/>
            <person name="Felder K.M."/>
            <person name="Matter D."/>
            <person name="Wittenbrink M.M."/>
            <person name="Schwarzenbach S."/>
            <person name="Kramer M.M."/>
            <person name="Hoelzle K."/>
            <person name="Hoelzle L.E."/>
        </authorList>
    </citation>
    <scope>NUCLEOTIDE SEQUENCE [LARGE SCALE GENOMIC DNA]</scope>
    <source>
        <strain evidence="8">KI_3806</strain>
    </source>
</reference>
<evidence type="ECO:0000256" key="5">
    <source>
        <dbReference type="ARBA" id="ARBA00050026"/>
    </source>
</evidence>
<dbReference type="FunFam" id="1.10.150.20:FF:000003">
    <property type="entry name" value="DNA polymerase I"/>
    <property type="match status" value="1"/>
</dbReference>
<evidence type="ECO:0000259" key="6">
    <source>
        <dbReference type="SMART" id="SM00475"/>
    </source>
</evidence>
<dbReference type="SUPFAM" id="SSF88723">
    <property type="entry name" value="PIN domain-like"/>
    <property type="match status" value="1"/>
</dbReference>
<dbReference type="InterPro" id="IPR038969">
    <property type="entry name" value="FEN"/>
</dbReference>
<dbReference type="GO" id="GO:0033567">
    <property type="term" value="P:DNA replication, Okazaki fragment processing"/>
    <property type="evidence" value="ECO:0007669"/>
    <property type="project" value="InterPro"/>
</dbReference>
<dbReference type="SMART" id="SM00279">
    <property type="entry name" value="HhH2"/>
    <property type="match status" value="1"/>
</dbReference>
<dbReference type="HOGENOM" id="CLU_004675_1_5_14"/>
<dbReference type="InterPro" id="IPR020045">
    <property type="entry name" value="DNA_polI_H3TH"/>
</dbReference>
<evidence type="ECO:0000256" key="4">
    <source>
        <dbReference type="ARBA" id="ARBA00049957"/>
    </source>
</evidence>
<dbReference type="GO" id="GO:0003677">
    <property type="term" value="F:DNA binding"/>
    <property type="evidence" value="ECO:0007669"/>
    <property type="project" value="UniProtKB-KW"/>
</dbReference>
<feature type="domain" description="5'-3' exonuclease" evidence="6">
    <location>
        <begin position="6"/>
        <end position="268"/>
    </location>
</feature>
<name>F0V3G1_MYCS3</name>
<evidence type="ECO:0000313" key="8">
    <source>
        <dbReference type="Proteomes" id="UP000008645"/>
    </source>
</evidence>
<evidence type="ECO:0000313" key="7">
    <source>
        <dbReference type="EMBL" id="CBZ40383.1"/>
    </source>
</evidence>
<dbReference type="AlphaFoldDB" id="F0V3G1"/>
<dbReference type="Gene3D" id="3.40.50.1010">
    <property type="entry name" value="5'-nuclease"/>
    <property type="match status" value="1"/>
</dbReference>
<dbReference type="PANTHER" id="PTHR42646">
    <property type="entry name" value="FLAP ENDONUCLEASE XNI"/>
    <property type="match status" value="1"/>
</dbReference>
<organism evidence="7 8">
    <name type="scientific">Mycoplasma suis (strain KI_3806)</name>
    <dbReference type="NCBI Taxonomy" id="708248"/>
    <lineage>
        <taxon>Bacteria</taxon>
        <taxon>Bacillati</taxon>
        <taxon>Mycoplasmatota</taxon>
        <taxon>Mollicutes</taxon>
        <taxon>Mycoplasmataceae</taxon>
        <taxon>Mycoplasma</taxon>
    </lineage>
</organism>
<sequence length="278" mass="31771">MVSAPKRAILIDGSSLIYKCFFSLDAEKKRDTPEMKKKFMNLLLLQVRKWTTLNNYSHGVMIFDIDRKSFRTELLPEYKANRDPMPPELLSWLPEAVSAVSETGLKVVYAPKGYEADDLAGTISKSLSEYDFKVDIFTTDRDFFQLVDHLISVYRVGKSFQIEVNNHLNFSQLNEGLLPSQIPLLKALSGDASDNYSGIPKIGPKTATKLIQQFKTENIFLSSLEEIQEEKLRQSILENEEQIKLFLKISRIKTDLDYKFEISDFLLGKPTTPTTLLN</sequence>
<dbReference type="KEGG" id="msk:MSUIS_02900"/>
<dbReference type="RefSeq" id="WP_013608990.1">
    <property type="nucleotide sequence ID" value="NC_015153.1"/>
</dbReference>
<dbReference type="SUPFAM" id="SSF47807">
    <property type="entry name" value="5' to 3' exonuclease, C-terminal subdomain"/>
    <property type="match status" value="1"/>
</dbReference>
<dbReference type="OrthoDB" id="9806424at2"/>
<dbReference type="CDD" id="cd09859">
    <property type="entry name" value="PIN_53EXO"/>
    <property type="match status" value="1"/>
</dbReference>
<dbReference type="PANTHER" id="PTHR42646:SF2">
    <property type="entry name" value="5'-3' EXONUCLEASE FAMILY PROTEIN"/>
    <property type="match status" value="1"/>
</dbReference>